<dbReference type="FunFam" id="3.10.20.370:FF:000001">
    <property type="entry name" value="Retrovirus-related Pol polyprotein from transposon 17.6-like protein"/>
    <property type="match status" value="1"/>
</dbReference>
<feature type="region of interest" description="Disordered" evidence="8">
    <location>
        <begin position="661"/>
        <end position="828"/>
    </location>
</feature>
<sequence length="936" mass="105198">MSAMEACRRDVQERRALPYVLHTDASTIGLGAALYQEQEAQLRVLAYASRGLTKSEARYPAHKLEFLALKWAVTSKFSDYLYGAEFTVVTDSNPLTYILTSAKLDSPSYRWLSGLSAYNFKIQYRAGAQNQDADGLSRRPNGQLLNDLESQKEQERIKQFTLNHLAEINEDLSVILPEPVKAVCEKHQVSQSQDGHRPVLMTLAESMTMDAGALPQGFQEEYDHGLLVIPHLSEEDLADQQRADPELKEVLEYLESGEKPLGRTSQSPTMAMWMREWNKLEINNGVLYRKRMDQGRVLSQLVLPRDLRQMVLTSLHDDMGHLGLERTLDLLLSRFYWPKMADAVESKIKTCERCIRRKAPPLRAAPLVNIQTSRPLELVCMDFLSVEPDSSNAKDILVITDHFTKYAIAIPTKDQKARTVARCLWDNFLLHYGFPEKLHSDQGPDFESRTIQELCKVAGIRKVRTTPYHPRGNPVERFNRTLLQMLGTLENDKKAHWKEFVKPLVHAYNCTKKDVTGYSPYEMMFGRKPRLPVDLAFGLQVNDSSQSHSQYVKSLKDQLAESYQLATRNAMKVAGRNKRRFDRNVVASILDIGDRVLVRNVRLRGKHKIADRWEPDVYIVLKKSSDIPMYTVRPKGKESPVRTLHRDLLLPCGYLPCTEFEESVQQKEHRRPRTRAQSRIKDATEAETLHSYSESESESIHFDVPGESLEFPTRVIPEERPTHESESSLVTRNLPVVDSASPQSTVLDQLRDDSPVEQNPISDGVERNSPVMHHAEPDASGVEPERNREEGLAKVISENECDESREAVSEDLSESLDDSPVPSEPEVELEDGDLVYVVSEVPLLAHGGSTMSPDPSGMVLVDDPSTPTEAANGELVPVGRTLLLESPNPLGVVPRRTGRVGAASEPPYFRVFVWMVARSGVAGGSSVASCGGGPFT</sequence>
<keyword evidence="4" id="KW-0255">Endonuclease</keyword>
<feature type="domain" description="Integrase catalytic" evidence="9">
    <location>
        <begin position="371"/>
        <end position="528"/>
    </location>
</feature>
<evidence type="ECO:0000256" key="6">
    <source>
        <dbReference type="ARBA" id="ARBA00022918"/>
    </source>
</evidence>
<feature type="compositionally biased region" description="Basic and acidic residues" evidence="8">
    <location>
        <begin position="773"/>
        <end position="792"/>
    </location>
</feature>
<evidence type="ECO:0000256" key="2">
    <source>
        <dbReference type="ARBA" id="ARBA00022695"/>
    </source>
</evidence>
<feature type="compositionally biased region" description="Basic and acidic residues" evidence="8">
    <location>
        <begin position="679"/>
        <end position="688"/>
    </location>
</feature>
<dbReference type="FunFam" id="3.30.420.10:FF:000269">
    <property type="entry name" value="Uncharacterized protein"/>
    <property type="match status" value="1"/>
</dbReference>
<dbReference type="GO" id="GO:0016787">
    <property type="term" value="F:hydrolase activity"/>
    <property type="evidence" value="ECO:0007669"/>
    <property type="project" value="UniProtKB-KW"/>
</dbReference>
<dbReference type="FunFam" id="1.10.340.70:FF:000001">
    <property type="entry name" value="Retrovirus-related Pol polyprotein from transposon gypsy-like Protein"/>
    <property type="match status" value="1"/>
</dbReference>
<dbReference type="Gene3D" id="3.10.20.370">
    <property type="match status" value="1"/>
</dbReference>
<dbReference type="Pfam" id="PF17921">
    <property type="entry name" value="Integrase_H2C2"/>
    <property type="match status" value="1"/>
</dbReference>
<dbReference type="InterPro" id="IPR001584">
    <property type="entry name" value="Integrase_cat-core"/>
</dbReference>
<evidence type="ECO:0000256" key="8">
    <source>
        <dbReference type="SAM" id="MobiDB-lite"/>
    </source>
</evidence>
<reference evidence="10 11" key="1">
    <citation type="submission" date="2018-10" db="EMBL/GenBank/DDBJ databases">
        <title>Genome assembly for a Yunnan-Guizhou Plateau 3E fish, Anabarilius grahami (Regan), and its evolutionary and genetic applications.</title>
        <authorList>
            <person name="Jiang W."/>
        </authorList>
    </citation>
    <scope>NUCLEOTIDE SEQUENCE [LARGE SCALE GENOMIC DNA]</scope>
    <source>
        <strain evidence="10">AG-KIZ</strain>
        <tissue evidence="10">Muscle</tissue>
    </source>
</reference>
<keyword evidence="6" id="KW-0695">RNA-directed DNA polymerase</keyword>
<dbReference type="Pfam" id="PF00665">
    <property type="entry name" value="rve"/>
    <property type="match status" value="1"/>
</dbReference>
<dbReference type="InterPro" id="IPR012337">
    <property type="entry name" value="RNaseH-like_sf"/>
</dbReference>
<dbReference type="SUPFAM" id="SSF56672">
    <property type="entry name" value="DNA/RNA polymerases"/>
    <property type="match status" value="1"/>
</dbReference>
<keyword evidence="11" id="KW-1185">Reference proteome</keyword>
<dbReference type="InterPro" id="IPR036397">
    <property type="entry name" value="RNaseH_sf"/>
</dbReference>
<gene>
    <name evidence="10" type="ORF">DPX16_4209</name>
</gene>
<dbReference type="AlphaFoldDB" id="A0A3N0YQA4"/>
<dbReference type="Pfam" id="PF17917">
    <property type="entry name" value="RT_RNaseH"/>
    <property type="match status" value="1"/>
</dbReference>
<accession>A0A3N0YQA4</accession>
<dbReference type="SUPFAM" id="SSF53098">
    <property type="entry name" value="Ribonuclease H-like"/>
    <property type="match status" value="1"/>
</dbReference>
<dbReference type="PROSITE" id="PS50994">
    <property type="entry name" value="INTEGRASE"/>
    <property type="match status" value="1"/>
</dbReference>
<keyword evidence="2" id="KW-0548">Nucleotidyltransferase</keyword>
<evidence type="ECO:0000256" key="5">
    <source>
        <dbReference type="ARBA" id="ARBA00022801"/>
    </source>
</evidence>
<dbReference type="OrthoDB" id="441285at2759"/>
<feature type="compositionally biased region" description="Basic and acidic residues" evidence="8">
    <location>
        <begin position="716"/>
        <end position="726"/>
    </location>
</feature>
<dbReference type="Gene3D" id="3.30.420.10">
    <property type="entry name" value="Ribonuclease H-like superfamily/Ribonuclease H"/>
    <property type="match status" value="1"/>
</dbReference>
<evidence type="ECO:0000256" key="1">
    <source>
        <dbReference type="ARBA" id="ARBA00022679"/>
    </source>
</evidence>
<dbReference type="EMBL" id="RJVU01030786">
    <property type="protein sequence ID" value="ROL48383.1"/>
    <property type="molecule type" value="Genomic_DNA"/>
</dbReference>
<dbReference type="InterPro" id="IPR050951">
    <property type="entry name" value="Retrovirus_Pol_polyprotein"/>
</dbReference>
<dbReference type="PANTHER" id="PTHR37984:SF15">
    <property type="entry name" value="INTEGRASE CATALYTIC DOMAIN-CONTAINING PROTEIN"/>
    <property type="match status" value="1"/>
</dbReference>
<dbReference type="CDD" id="cd09274">
    <property type="entry name" value="RNase_HI_RT_Ty3"/>
    <property type="match status" value="1"/>
</dbReference>
<evidence type="ECO:0000256" key="3">
    <source>
        <dbReference type="ARBA" id="ARBA00022722"/>
    </source>
</evidence>
<name>A0A3N0YQA4_ANAGA</name>
<dbReference type="GO" id="GO:0003964">
    <property type="term" value="F:RNA-directed DNA polymerase activity"/>
    <property type="evidence" value="ECO:0007669"/>
    <property type="project" value="UniProtKB-KW"/>
</dbReference>
<dbReference type="Proteomes" id="UP000281406">
    <property type="component" value="Unassembled WGS sequence"/>
</dbReference>
<evidence type="ECO:0000313" key="11">
    <source>
        <dbReference type="Proteomes" id="UP000281406"/>
    </source>
</evidence>
<organism evidence="10 11">
    <name type="scientific">Anabarilius grahami</name>
    <name type="common">Kanglang fish</name>
    <name type="synonym">Barilius grahami</name>
    <dbReference type="NCBI Taxonomy" id="495550"/>
    <lineage>
        <taxon>Eukaryota</taxon>
        <taxon>Metazoa</taxon>
        <taxon>Chordata</taxon>
        <taxon>Craniata</taxon>
        <taxon>Vertebrata</taxon>
        <taxon>Euteleostomi</taxon>
        <taxon>Actinopterygii</taxon>
        <taxon>Neopterygii</taxon>
        <taxon>Teleostei</taxon>
        <taxon>Ostariophysi</taxon>
        <taxon>Cypriniformes</taxon>
        <taxon>Xenocyprididae</taxon>
        <taxon>Xenocypridinae</taxon>
        <taxon>Xenocypridinae incertae sedis</taxon>
        <taxon>Anabarilius</taxon>
    </lineage>
</organism>
<keyword evidence="3" id="KW-0540">Nuclease</keyword>
<dbReference type="Gene3D" id="1.10.340.70">
    <property type="match status" value="1"/>
</dbReference>
<evidence type="ECO:0000259" key="9">
    <source>
        <dbReference type="PROSITE" id="PS50994"/>
    </source>
</evidence>
<dbReference type="PANTHER" id="PTHR37984">
    <property type="entry name" value="PROTEIN CBG26694"/>
    <property type="match status" value="1"/>
</dbReference>
<evidence type="ECO:0000256" key="4">
    <source>
        <dbReference type="ARBA" id="ARBA00022759"/>
    </source>
</evidence>
<evidence type="ECO:0000256" key="7">
    <source>
        <dbReference type="ARBA" id="ARBA00039658"/>
    </source>
</evidence>
<dbReference type="GO" id="GO:0004519">
    <property type="term" value="F:endonuclease activity"/>
    <property type="evidence" value="ECO:0007669"/>
    <property type="project" value="UniProtKB-KW"/>
</dbReference>
<comment type="caution">
    <text evidence="10">The sequence shown here is derived from an EMBL/GenBank/DDBJ whole genome shotgun (WGS) entry which is preliminary data.</text>
</comment>
<dbReference type="GO" id="GO:0003676">
    <property type="term" value="F:nucleic acid binding"/>
    <property type="evidence" value="ECO:0007669"/>
    <property type="project" value="InterPro"/>
</dbReference>
<evidence type="ECO:0000313" key="10">
    <source>
        <dbReference type="EMBL" id="ROL48383.1"/>
    </source>
</evidence>
<keyword evidence="1" id="KW-0808">Transferase</keyword>
<dbReference type="InterPro" id="IPR041373">
    <property type="entry name" value="RT_RNaseH"/>
</dbReference>
<proteinExistence type="predicted"/>
<dbReference type="GO" id="GO:0015074">
    <property type="term" value="P:DNA integration"/>
    <property type="evidence" value="ECO:0007669"/>
    <property type="project" value="InterPro"/>
</dbReference>
<protein>
    <recommendedName>
        <fullName evidence="7">Gypsy retrotransposon integrase-like protein 1</fullName>
    </recommendedName>
</protein>
<feature type="compositionally biased region" description="Basic residues" evidence="8">
    <location>
        <begin position="668"/>
        <end position="678"/>
    </location>
</feature>
<dbReference type="InterPro" id="IPR043502">
    <property type="entry name" value="DNA/RNA_pol_sf"/>
</dbReference>
<dbReference type="InterPro" id="IPR041588">
    <property type="entry name" value="Integrase_H2C2"/>
</dbReference>
<keyword evidence="5" id="KW-0378">Hydrolase</keyword>